<name>A0A0F6YRB5_9CAUD</name>
<dbReference type="GeneID" id="26586447"/>
<evidence type="ECO:0000313" key="2">
    <source>
        <dbReference type="Proteomes" id="UP000204054"/>
    </source>
</evidence>
<dbReference type="KEGG" id="vg:26586447"/>
<protein>
    <recommendedName>
        <fullName evidence="3">DUF945 domain-containing protein</fullName>
    </recommendedName>
</protein>
<reference evidence="1 2" key="1">
    <citation type="journal article" date="2015" name="Genome Announc.">
        <title>Genome Sequences of Mycobacteriophages AlanGrant, Baee, Corofin, OrangeOswald, and Vincenzo, New Members of Cluster B.</title>
        <authorList>
            <person name="Pope W.H."/>
            <person name="Carbonara M.E."/>
            <person name="Cioffi H.M."/>
            <person name="Cruz T."/>
            <person name="Dang B.Q."/>
            <person name="Doyle A.N."/>
            <person name="Fan O.H."/>
            <person name="Gallagher M."/>
            <person name="Gentile G.M."/>
            <person name="German B.A."/>
            <person name="Farrell M.E."/>
            <person name="Gerwig M."/>
            <person name="Hunter K.L."/>
            <person name="Lefever V.E."/>
            <person name="Marfisi N.A."/>
            <person name="McDonnell J.E."/>
            <person name="Monga J.K."/>
            <person name="Quiroz K.G."/>
            <person name="Pong A.C."/>
            <person name="Rimple P.A."/>
            <person name="Situ M."/>
            <person name="Sohnen P.C."/>
            <person name="Stockinger A.N."/>
            <person name="Thompson P.K."/>
            <person name="Torchio N.M."/>
            <person name="Toner C.L."/>
            <person name="Ulbrich M.C."/>
            <person name="Vohra N.I."/>
            <person name="Zakir A."/>
            <person name="Adkins N.L."/>
            <person name="Brown B.R."/>
            <person name="Churilla B.M."/>
            <person name="Kramer Z.J."/>
            <person name="Lapin J.S."/>
            <person name="Montgomery M.T."/>
            <person name="Prout A.K."/>
            <person name="Grubb S.R."/>
            <person name="Warner M.H."/>
            <person name="Bowman C.A."/>
            <person name="Russell D.A."/>
            <person name="Hatfull G.F."/>
        </authorList>
    </citation>
    <scope>NUCLEOTIDE SEQUENCE [LARGE SCALE GENOMIC DNA]</scope>
</reference>
<gene>
    <name evidence="1" type="primary">89</name>
    <name evidence="1" type="ORF">SEA_BAEE_89</name>
</gene>
<sequence>MGHEIDRTAGRYSFADSRNDAWHQLGQQVGHEMAPAEALEAANMNDWNVRKVEHAQIVDDGLGGTTEINAPGQWTVLRTNPVTLMPEALAVVGDRWQPIQNEETTDLLYAITDQSGAHIQTIGALDGGRRTFVTMLMPTHVEFTGSDGFRDTTEVYLAVINHHDGQGSLRAIISPVRIVCANTQRIAEAEAVSSVALRHVGASAAKLAEVRRLLGLTFKYTEVYASGMESLQVDREEAWVRAVFNDVFGVNKADSEKARNARVERVTQVMEVMRHSPSITPFAGTAYAAYNAVTEYADHFMPVFGKGGNAASRRANRTLTSADVHKIKSDAYAGLRKALPLTTDQVLRWGPMVGASA</sequence>
<dbReference type="EMBL" id="KR080199">
    <property type="protein sequence ID" value="AKF14658.1"/>
    <property type="molecule type" value="Genomic_DNA"/>
</dbReference>
<accession>A0A0F6YRB5</accession>
<organism evidence="1 2">
    <name type="scientific">Mycobacterium phage Baee</name>
    <dbReference type="NCBI Taxonomy" id="1647306"/>
    <lineage>
        <taxon>Viruses</taxon>
        <taxon>Duplodnaviria</taxon>
        <taxon>Heunggongvirae</taxon>
        <taxon>Uroviricota</taxon>
        <taxon>Caudoviricetes</taxon>
        <taxon>Bclasvirinae</taxon>
        <taxon>Acadianvirus</taxon>
        <taxon>Acadianvirus baee</taxon>
    </lineage>
</organism>
<dbReference type="Proteomes" id="UP000204054">
    <property type="component" value="Segment"/>
</dbReference>
<dbReference type="OrthoDB" id="5256at10239"/>
<dbReference type="RefSeq" id="YP_009193544.1">
    <property type="nucleotide sequence ID" value="NC_028742.1"/>
</dbReference>
<evidence type="ECO:0008006" key="3">
    <source>
        <dbReference type="Google" id="ProtNLM"/>
    </source>
</evidence>
<dbReference type="NCBIfam" id="TIGR03299">
    <property type="entry name" value="LGT_TIGR03299"/>
    <property type="match status" value="1"/>
</dbReference>
<dbReference type="InterPro" id="IPR026325">
    <property type="entry name" value="DUF932"/>
</dbReference>
<dbReference type="Pfam" id="PF06067">
    <property type="entry name" value="DUF932"/>
    <property type="match status" value="1"/>
</dbReference>
<keyword evidence="2" id="KW-1185">Reference proteome</keyword>
<proteinExistence type="predicted"/>
<dbReference type="InterPro" id="IPR017686">
    <property type="entry name" value="Phg/plasmid-like_prot"/>
</dbReference>
<evidence type="ECO:0000313" key="1">
    <source>
        <dbReference type="EMBL" id="AKF14658.1"/>
    </source>
</evidence>